<evidence type="ECO:0000256" key="3">
    <source>
        <dbReference type="ARBA" id="ARBA00022692"/>
    </source>
</evidence>
<keyword evidence="3 6" id="KW-0812">Transmembrane</keyword>
<dbReference type="RefSeq" id="WP_136721764.1">
    <property type="nucleotide sequence ID" value="NZ_SUMC01000002.1"/>
</dbReference>
<evidence type="ECO:0000313" key="8">
    <source>
        <dbReference type="EMBL" id="TKA12888.1"/>
    </source>
</evidence>
<evidence type="ECO:0000313" key="9">
    <source>
        <dbReference type="Proteomes" id="UP000305778"/>
    </source>
</evidence>
<evidence type="ECO:0000259" key="7">
    <source>
        <dbReference type="Pfam" id="PF04024"/>
    </source>
</evidence>
<protein>
    <submittedName>
        <fullName evidence="8">PspC domain-containing protein</fullName>
    </submittedName>
</protein>
<dbReference type="Pfam" id="PF04024">
    <property type="entry name" value="PspC"/>
    <property type="match status" value="1"/>
</dbReference>
<accession>A0A4U0STN5</accession>
<evidence type="ECO:0000256" key="1">
    <source>
        <dbReference type="ARBA" id="ARBA00004162"/>
    </source>
</evidence>
<feature type="transmembrane region" description="Helical" evidence="6">
    <location>
        <begin position="117"/>
        <end position="134"/>
    </location>
</feature>
<evidence type="ECO:0000256" key="4">
    <source>
        <dbReference type="ARBA" id="ARBA00022989"/>
    </source>
</evidence>
<sequence>MTESGTSTEQPEAPARRRLVRIRKPRVIGGVCEGVGRYFDIDPVVFRVVLAVLALTGGVGLVAYGLAWLLMVQEGEEESEVRRLLGGRVEGPALTAVVVALVGCGLFLSMLGSPGNQTFSLVLLASLAGAVYWSQQRRRAQEPAPPAAQPPPSPSAEPWWRETIREPYVWAPDDGPYEKEPRRPRRQAPWLAIATFFVALAAAAIGIAASWGGRPLGTSLEIGFGAALGVFGLGFTISTRRGRLGGGSVVAAVLVTALLVGAAAVPKSVGTQWSDATWRPASVAELQSSYKLGAGEGDLDLTALKLSHGQTISTRVELGTGLVKVIVPNNVTVRLRLRVGLGDVQLPSDYGQNIDVKPGLDRTTTLGPAYRATTVGTIKLDLKVGLGELKVVR</sequence>
<comment type="caution">
    <text evidence="8">The sequence shown here is derived from an EMBL/GenBank/DDBJ whole genome shotgun (WGS) entry which is preliminary data.</text>
</comment>
<feature type="transmembrane region" description="Helical" evidence="6">
    <location>
        <begin position="44"/>
        <end position="72"/>
    </location>
</feature>
<dbReference type="PANTHER" id="PTHR33885:SF3">
    <property type="entry name" value="PHAGE SHOCK PROTEIN C"/>
    <property type="match status" value="1"/>
</dbReference>
<keyword evidence="2" id="KW-1003">Cell membrane</keyword>
<feature type="transmembrane region" description="Helical" evidence="6">
    <location>
        <begin position="244"/>
        <end position="265"/>
    </location>
</feature>
<gene>
    <name evidence="8" type="ORF">FCI23_02475</name>
</gene>
<reference evidence="8 9" key="1">
    <citation type="submission" date="2019-04" db="EMBL/GenBank/DDBJ databases">
        <title>Streptomyces oryziradicis sp. nov., a novel actinomycete isolated from rhizosphere soil of rice (Oryza sativa L.).</title>
        <authorList>
            <person name="Li C."/>
        </authorList>
    </citation>
    <scope>NUCLEOTIDE SEQUENCE [LARGE SCALE GENOMIC DNA]</scope>
    <source>
        <strain evidence="8 9">NEAU-C40</strain>
    </source>
</reference>
<dbReference type="Proteomes" id="UP000305778">
    <property type="component" value="Unassembled WGS sequence"/>
</dbReference>
<comment type="subcellular location">
    <subcellularLocation>
        <location evidence="1">Cell membrane</location>
        <topology evidence="1">Single-pass membrane protein</topology>
    </subcellularLocation>
</comment>
<keyword evidence="9" id="KW-1185">Reference proteome</keyword>
<organism evidence="8 9">
    <name type="scientific">Actinacidiphila oryziradicis</name>
    <dbReference type="NCBI Taxonomy" id="2571141"/>
    <lineage>
        <taxon>Bacteria</taxon>
        <taxon>Bacillati</taxon>
        <taxon>Actinomycetota</taxon>
        <taxon>Actinomycetes</taxon>
        <taxon>Kitasatosporales</taxon>
        <taxon>Streptomycetaceae</taxon>
        <taxon>Actinacidiphila</taxon>
    </lineage>
</organism>
<dbReference type="GO" id="GO:0005886">
    <property type="term" value="C:plasma membrane"/>
    <property type="evidence" value="ECO:0007669"/>
    <property type="project" value="UniProtKB-SubCell"/>
</dbReference>
<dbReference type="AlphaFoldDB" id="A0A4U0STN5"/>
<dbReference type="PANTHER" id="PTHR33885">
    <property type="entry name" value="PHAGE SHOCK PROTEIN C"/>
    <property type="match status" value="1"/>
</dbReference>
<feature type="transmembrane region" description="Helical" evidence="6">
    <location>
        <begin position="190"/>
        <end position="212"/>
    </location>
</feature>
<dbReference type="EMBL" id="SUMC01000002">
    <property type="protein sequence ID" value="TKA12888.1"/>
    <property type="molecule type" value="Genomic_DNA"/>
</dbReference>
<feature type="transmembrane region" description="Helical" evidence="6">
    <location>
        <begin position="93"/>
        <end position="111"/>
    </location>
</feature>
<proteinExistence type="predicted"/>
<dbReference type="InterPro" id="IPR007168">
    <property type="entry name" value="Phageshock_PspC_N"/>
</dbReference>
<evidence type="ECO:0000256" key="6">
    <source>
        <dbReference type="SAM" id="Phobius"/>
    </source>
</evidence>
<name>A0A4U0STN5_9ACTN</name>
<feature type="domain" description="Phage shock protein PspC N-terminal" evidence="7">
    <location>
        <begin position="17"/>
        <end position="71"/>
    </location>
</feature>
<keyword evidence="4 6" id="KW-1133">Transmembrane helix</keyword>
<feature type="transmembrane region" description="Helical" evidence="6">
    <location>
        <begin position="218"/>
        <end position="237"/>
    </location>
</feature>
<dbReference type="InterPro" id="IPR052027">
    <property type="entry name" value="PspC"/>
</dbReference>
<evidence type="ECO:0000256" key="5">
    <source>
        <dbReference type="ARBA" id="ARBA00023136"/>
    </source>
</evidence>
<dbReference type="OrthoDB" id="3535301at2"/>
<evidence type="ECO:0000256" key="2">
    <source>
        <dbReference type="ARBA" id="ARBA00022475"/>
    </source>
</evidence>
<keyword evidence="5 6" id="KW-0472">Membrane</keyword>